<dbReference type="SUPFAM" id="SSF56747">
    <property type="entry name" value="Prim-pol domain"/>
    <property type="match status" value="1"/>
</dbReference>
<accession>A0A9X3W6M6</accession>
<evidence type="ECO:0000313" key="4">
    <source>
        <dbReference type="Proteomes" id="UP001143700"/>
    </source>
</evidence>
<dbReference type="Pfam" id="PF08708">
    <property type="entry name" value="PriCT_1"/>
    <property type="match status" value="1"/>
</dbReference>
<organism evidence="3 4">
    <name type="scientific">Lactobacillus amylovorus</name>
    <dbReference type="NCBI Taxonomy" id="1604"/>
    <lineage>
        <taxon>Bacteria</taxon>
        <taxon>Bacillati</taxon>
        <taxon>Bacillota</taxon>
        <taxon>Bacilli</taxon>
        <taxon>Lactobacillales</taxon>
        <taxon>Lactobacillaceae</taxon>
        <taxon>Lactobacillus</taxon>
    </lineage>
</organism>
<dbReference type="Proteomes" id="UP001143700">
    <property type="component" value="Unassembled WGS sequence"/>
</dbReference>
<dbReference type="Gene3D" id="3.30.720.160">
    <property type="entry name" value="Bifunctional DNA primase/polymerase, N-terminal"/>
    <property type="match status" value="1"/>
</dbReference>
<dbReference type="CDD" id="cd04859">
    <property type="entry name" value="Prim_Pol"/>
    <property type="match status" value="1"/>
</dbReference>
<dbReference type="SMART" id="SM00943">
    <property type="entry name" value="Prim-Pol"/>
    <property type="match status" value="1"/>
</dbReference>
<dbReference type="InterPro" id="IPR014820">
    <property type="entry name" value="PriCT_1"/>
</dbReference>
<feature type="domain" description="Primase C-terminal 1" evidence="1">
    <location>
        <begin position="196"/>
        <end position="261"/>
    </location>
</feature>
<sequence>MHPNLVNYALSYAEHGFSVIPIGNNKRPLIKFANKPPLGGNEITKIWQKYPTANIALKTDKFFVIDVDRHSGEDGMKSIKALNHDEWFKNTLTERTAHNGFHFFFTKPKDLKIQQNIGFLPSVDLKAHENNYVVVAPSMLGDKTYKWLNREPMREPPQGLINLILEKQKEFKPIDDDLSGAYTSGEKSTTAQLFEKIVDGLGKTGGRNNALASFMGSLLFRGVDPNKAYQLAAIANDHTEDKLSDDEVYKTCESMVDKEMRRRNIN</sequence>
<comment type="caution">
    <text evidence="3">The sequence shown here is derived from an EMBL/GenBank/DDBJ whole genome shotgun (WGS) entry which is preliminary data.</text>
</comment>
<evidence type="ECO:0000259" key="2">
    <source>
        <dbReference type="SMART" id="SM00943"/>
    </source>
</evidence>
<name>A0A9X3W6M6_LACAM</name>
<dbReference type="SMART" id="SM00942">
    <property type="entry name" value="PriCT_1"/>
    <property type="match status" value="1"/>
</dbReference>
<evidence type="ECO:0000259" key="1">
    <source>
        <dbReference type="SMART" id="SM00942"/>
    </source>
</evidence>
<feature type="domain" description="DNA primase/polymerase bifunctional N-terminal" evidence="2">
    <location>
        <begin position="9"/>
        <end position="164"/>
    </location>
</feature>
<dbReference type="Pfam" id="PF09250">
    <property type="entry name" value="Prim-Pol"/>
    <property type="match status" value="1"/>
</dbReference>
<dbReference type="AlphaFoldDB" id="A0A9X3W6M6"/>
<protein>
    <submittedName>
        <fullName evidence="3">Bifunctional DNA primase/polymerase</fullName>
    </submittedName>
</protein>
<evidence type="ECO:0000313" key="3">
    <source>
        <dbReference type="EMBL" id="MDB6261175.1"/>
    </source>
</evidence>
<reference evidence="3" key="2">
    <citation type="submission" date="2022-10" db="EMBL/GenBank/DDBJ databases">
        <authorList>
            <person name="Kostovova I."/>
            <person name="Moravkova M."/>
            <person name="Pechar R."/>
        </authorList>
    </citation>
    <scope>NUCLEOTIDE SEQUENCE</scope>
    <source>
        <strain evidence="3">M356A</strain>
    </source>
</reference>
<gene>
    <name evidence="3" type="ORF">ODV15_01045</name>
</gene>
<dbReference type="RefSeq" id="WP_271869474.1">
    <property type="nucleotide sequence ID" value="NZ_JAOTGU010000001.1"/>
</dbReference>
<dbReference type="EMBL" id="JAOTGU010000001">
    <property type="protein sequence ID" value="MDB6261175.1"/>
    <property type="molecule type" value="Genomic_DNA"/>
</dbReference>
<proteinExistence type="predicted"/>
<dbReference type="InterPro" id="IPR015330">
    <property type="entry name" value="DNA_primase/pol_bifunc_N"/>
</dbReference>
<reference evidence="3" key="1">
    <citation type="journal article" date="2022" name="Microorganisms">
        <title>Antibiotic Susceptibility, Resistance Gene Determinants and Corresponding Genomic Regions in Lactobacillus amylovorus Isolates Derived from Wild Boars and Domestic Pigs.</title>
        <authorList>
            <person name="Moravkova M."/>
            <person name="Kostovova I."/>
            <person name="Kavanova K."/>
            <person name="Pechar R."/>
            <person name="Stanek S."/>
            <person name="Brychta A."/>
            <person name="Zeman M."/>
            <person name="Kubasova T."/>
        </authorList>
    </citation>
    <scope>NUCLEOTIDE SEQUENCE</scope>
    <source>
        <strain evidence="3">M356A</strain>
    </source>
</reference>